<evidence type="ECO:0000256" key="1">
    <source>
        <dbReference type="SAM" id="SignalP"/>
    </source>
</evidence>
<name>A0AAV0YJL8_VICFA</name>
<keyword evidence="1" id="KW-0732">Signal</keyword>
<reference evidence="2 3" key="1">
    <citation type="submission" date="2023-01" db="EMBL/GenBank/DDBJ databases">
        <authorList>
            <person name="Kreplak J."/>
        </authorList>
    </citation>
    <scope>NUCLEOTIDE SEQUENCE [LARGE SCALE GENOMIC DNA]</scope>
</reference>
<evidence type="ECO:0000313" key="3">
    <source>
        <dbReference type="Proteomes" id="UP001157006"/>
    </source>
</evidence>
<organism evidence="2 3">
    <name type="scientific">Vicia faba</name>
    <name type="common">Broad bean</name>
    <name type="synonym">Faba vulgaris</name>
    <dbReference type="NCBI Taxonomy" id="3906"/>
    <lineage>
        <taxon>Eukaryota</taxon>
        <taxon>Viridiplantae</taxon>
        <taxon>Streptophyta</taxon>
        <taxon>Embryophyta</taxon>
        <taxon>Tracheophyta</taxon>
        <taxon>Spermatophyta</taxon>
        <taxon>Magnoliopsida</taxon>
        <taxon>eudicotyledons</taxon>
        <taxon>Gunneridae</taxon>
        <taxon>Pentapetalae</taxon>
        <taxon>rosids</taxon>
        <taxon>fabids</taxon>
        <taxon>Fabales</taxon>
        <taxon>Fabaceae</taxon>
        <taxon>Papilionoideae</taxon>
        <taxon>50 kb inversion clade</taxon>
        <taxon>NPAAA clade</taxon>
        <taxon>Hologalegina</taxon>
        <taxon>IRL clade</taxon>
        <taxon>Fabeae</taxon>
        <taxon>Vicia</taxon>
    </lineage>
</organism>
<evidence type="ECO:0000313" key="2">
    <source>
        <dbReference type="EMBL" id="CAI8584312.1"/>
    </source>
</evidence>
<dbReference type="EMBL" id="CATIWC010001632">
    <property type="protein sequence ID" value="CAI8584312.1"/>
    <property type="molecule type" value="Genomic_DNA"/>
</dbReference>
<dbReference type="Pfam" id="PF10950">
    <property type="entry name" value="Organ_specific"/>
    <property type="match status" value="1"/>
</dbReference>
<proteinExistence type="predicted"/>
<sequence>MKSIQVFLIVFSLLMVANMSYGRKDLGEYWKSKMNEEAMPEAIKNLIKVPAQEKEHHSFVKDFDVHSNIILYHQKHDKQVPTEEKEDHSFVKDFDVHPNIILYHQKHDKQVPTEEKEDHSFVRDFDVHPNIILYHQKHDKHVQL</sequence>
<dbReference type="AlphaFoldDB" id="A0AAV0YJL8"/>
<gene>
    <name evidence="2" type="ORF">VFH_U069040</name>
</gene>
<protein>
    <submittedName>
        <fullName evidence="2">Uncharacterized protein</fullName>
    </submittedName>
</protein>
<accession>A0AAV0YJL8</accession>
<dbReference type="PANTHER" id="PTHR33731">
    <property type="entry name" value="PROTEIN, PUTATIVE-RELATED"/>
    <property type="match status" value="1"/>
</dbReference>
<feature type="signal peptide" evidence="1">
    <location>
        <begin position="1"/>
        <end position="22"/>
    </location>
</feature>
<comment type="caution">
    <text evidence="2">The sequence shown here is derived from an EMBL/GenBank/DDBJ whole genome shotgun (WGS) entry which is preliminary data.</text>
</comment>
<dbReference type="Proteomes" id="UP001157006">
    <property type="component" value="Unassembled WGS sequence"/>
</dbReference>
<dbReference type="PANTHER" id="PTHR33731:SF17">
    <property type="entry name" value="ORGAN-SPECIFIC PROTEIN P4-LIKE"/>
    <property type="match status" value="1"/>
</dbReference>
<dbReference type="InterPro" id="IPR024489">
    <property type="entry name" value="Organ_specific_prot"/>
</dbReference>
<feature type="chain" id="PRO_5043314657" evidence="1">
    <location>
        <begin position="23"/>
        <end position="144"/>
    </location>
</feature>
<keyword evidence="3" id="KW-1185">Reference proteome</keyword>